<dbReference type="CDD" id="cd00121">
    <property type="entry name" value="MATH"/>
    <property type="match status" value="1"/>
</dbReference>
<reference evidence="3" key="1">
    <citation type="submission" date="2022-11" db="UniProtKB">
        <authorList>
            <consortium name="WormBaseParasite"/>
        </authorList>
    </citation>
    <scope>IDENTIFICATION</scope>
</reference>
<dbReference type="InterPro" id="IPR002083">
    <property type="entry name" value="MATH/TRAF_dom"/>
</dbReference>
<dbReference type="SUPFAM" id="SSF54695">
    <property type="entry name" value="POZ domain"/>
    <property type="match status" value="1"/>
</dbReference>
<dbReference type="Pfam" id="PF00651">
    <property type="entry name" value="BTB"/>
    <property type="match status" value="1"/>
</dbReference>
<proteinExistence type="predicted"/>
<dbReference type="AlphaFoldDB" id="A0A914QTA6"/>
<dbReference type="PANTHER" id="PTHR24413">
    <property type="entry name" value="SPECKLE-TYPE POZ PROTEIN"/>
    <property type="match status" value="1"/>
</dbReference>
<organism evidence="2 3">
    <name type="scientific">Panagrolaimus davidi</name>
    <dbReference type="NCBI Taxonomy" id="227884"/>
    <lineage>
        <taxon>Eukaryota</taxon>
        <taxon>Metazoa</taxon>
        <taxon>Ecdysozoa</taxon>
        <taxon>Nematoda</taxon>
        <taxon>Chromadorea</taxon>
        <taxon>Rhabditida</taxon>
        <taxon>Tylenchina</taxon>
        <taxon>Panagrolaimomorpha</taxon>
        <taxon>Panagrolaimoidea</taxon>
        <taxon>Panagrolaimidae</taxon>
        <taxon>Panagrolaimus</taxon>
    </lineage>
</organism>
<dbReference type="InterPro" id="IPR011333">
    <property type="entry name" value="SKP1/BTB/POZ_sf"/>
</dbReference>
<dbReference type="Proteomes" id="UP000887578">
    <property type="component" value="Unplaced"/>
</dbReference>
<dbReference type="InterPro" id="IPR000210">
    <property type="entry name" value="BTB/POZ_dom"/>
</dbReference>
<evidence type="ECO:0000259" key="1">
    <source>
        <dbReference type="PROSITE" id="PS50097"/>
    </source>
</evidence>
<evidence type="ECO:0000313" key="3">
    <source>
        <dbReference type="WBParaSite" id="PDA_v2.g6780.t1"/>
    </source>
</evidence>
<keyword evidence="2" id="KW-1185">Reference proteome</keyword>
<accession>A0A914QTA6</accession>
<name>A0A914QTA6_9BILA</name>
<evidence type="ECO:0000313" key="2">
    <source>
        <dbReference type="Proteomes" id="UP000887578"/>
    </source>
</evidence>
<feature type="domain" description="BTB" evidence="1">
    <location>
        <begin position="300"/>
        <end position="359"/>
    </location>
</feature>
<sequence length="390" mass="44433">MNSSFNEIVCPFEADWKFHKADLMDLKDSEDGCLSGKCYYAYSIPGLQYCVHIFPNGSSKRSRGQTCIFFNVNGSEDRKVTAECVISVESANFSDSLIYVYEESLGYGTYFCKTAEFINSKFFVDGELTIKVKGTLKTERPLISKICTPISMQWKVKEADLKSKKESSGFLYSKRINLASFSGVKYYLAIRPKFINDENESRTQLCLHLSMEKEKKIEAVYDFSIDSANFNYGEQNIFEKSCGWGFFLCSTEDLFDPTKRYFVNGVLTVNLNGILMVEKEKIISLNCKNGLASTAKRNGKDFLIVIGDKKLKVHKQVLKDASLAFAGMLQSGMKEAIENKMIIEDFEFKIVEAAIKLLYGVNGLRKFSFEEMLVLYRFADKYEIQHIMVT</sequence>
<protein>
    <submittedName>
        <fullName evidence="3">BTB domain-containing protein</fullName>
    </submittedName>
</protein>
<dbReference type="Gene3D" id="2.60.210.10">
    <property type="entry name" value="Apoptosis, Tumor Necrosis Factor Receptor Associated Protein 2, Chain A"/>
    <property type="match status" value="1"/>
</dbReference>
<dbReference type="SUPFAM" id="SSF49599">
    <property type="entry name" value="TRAF domain-like"/>
    <property type="match status" value="2"/>
</dbReference>
<dbReference type="WBParaSite" id="PDA_v2.g6780.t1">
    <property type="protein sequence ID" value="PDA_v2.g6780.t1"/>
    <property type="gene ID" value="PDA_v2.g6780"/>
</dbReference>
<dbReference type="Gene3D" id="3.30.710.10">
    <property type="entry name" value="Potassium Channel Kv1.1, Chain A"/>
    <property type="match status" value="1"/>
</dbReference>
<dbReference type="InterPro" id="IPR008974">
    <property type="entry name" value="TRAF-like"/>
</dbReference>
<dbReference type="PROSITE" id="PS50097">
    <property type="entry name" value="BTB"/>
    <property type="match status" value="1"/>
</dbReference>
<dbReference type="GO" id="GO:0030163">
    <property type="term" value="P:protein catabolic process"/>
    <property type="evidence" value="ECO:0007669"/>
    <property type="project" value="UniProtKB-ARBA"/>
</dbReference>